<dbReference type="GO" id="GO:0046872">
    <property type="term" value="F:metal ion binding"/>
    <property type="evidence" value="ECO:0007669"/>
    <property type="project" value="UniProtKB-KW"/>
</dbReference>
<dbReference type="GO" id="GO:0031179">
    <property type="term" value="P:peptide modification"/>
    <property type="evidence" value="ECO:0007669"/>
    <property type="project" value="InterPro"/>
</dbReference>
<dbReference type="PANTHER" id="PTHR12736:SF7">
    <property type="entry name" value="LANC-LIKE PROTEIN 3"/>
    <property type="match status" value="1"/>
</dbReference>
<protein>
    <submittedName>
        <fullName evidence="2">Lanthionine synthetase C-like protein</fullName>
    </submittedName>
</protein>
<dbReference type="Pfam" id="PF05147">
    <property type="entry name" value="LANC_like"/>
    <property type="match status" value="1"/>
</dbReference>
<dbReference type="AlphaFoldDB" id="A0A1G6TF02"/>
<evidence type="ECO:0000313" key="3">
    <source>
        <dbReference type="Proteomes" id="UP000199452"/>
    </source>
</evidence>
<feature type="binding site" evidence="1">
    <location>
        <position position="258"/>
    </location>
    <ligand>
        <name>Zn(2+)</name>
        <dbReference type="ChEBI" id="CHEBI:29105"/>
    </ligand>
</feature>
<keyword evidence="1" id="KW-0862">Zinc</keyword>
<dbReference type="SUPFAM" id="SSF158745">
    <property type="entry name" value="LanC-like"/>
    <property type="match status" value="1"/>
</dbReference>
<dbReference type="EMBL" id="FMYP01000121">
    <property type="protein sequence ID" value="SDD27643.1"/>
    <property type="molecule type" value="Genomic_DNA"/>
</dbReference>
<keyword evidence="3" id="KW-1185">Reference proteome</keyword>
<organism evidence="2 3">
    <name type="scientific">Williamwhitmania taraxaci</name>
    <dbReference type="NCBI Taxonomy" id="1640674"/>
    <lineage>
        <taxon>Bacteria</taxon>
        <taxon>Pseudomonadati</taxon>
        <taxon>Bacteroidota</taxon>
        <taxon>Bacteroidia</taxon>
        <taxon>Bacteroidales</taxon>
        <taxon>Williamwhitmaniaceae</taxon>
        <taxon>Williamwhitmania</taxon>
    </lineage>
</organism>
<accession>A0A1G6TF02</accession>
<dbReference type="CDD" id="cd04793">
    <property type="entry name" value="LanC"/>
    <property type="match status" value="1"/>
</dbReference>
<name>A0A1G6TF02_9BACT</name>
<dbReference type="PRINTS" id="PR01950">
    <property type="entry name" value="LANCSUPER"/>
</dbReference>
<dbReference type="InterPro" id="IPR033889">
    <property type="entry name" value="LanC"/>
</dbReference>
<dbReference type="PANTHER" id="PTHR12736">
    <property type="entry name" value="LANC-LIKE PROTEIN"/>
    <property type="match status" value="1"/>
</dbReference>
<sequence>MVVDSLLAVQLNQKIDAIAQHIGNSTQNSPDLMSGKSGEMLFLAYYHLYKNDETKENKTTIILSSIFDEIKRGFKYPTFCNGLAGIGWTVEHLVQHNFIKADTNKIIGSLDDFLYPYMMHYIREGNYDYLHGALGLGLYYSSRKSSERAHGYLIDLVAELDRQATRMDQGIAWERKLKPDSDVRGYNLSMSHGIASIITILSRLYEAGICKDKTLELATGAVTYLLSNRRTADAKYLFPGWVCKEETEMIQGGRLAWCYYDMGISIALWQAGQLFGSERWKKEAIDILLHTTRILDLKEGGIHDAGICHGAAGIAHIYHRMYRYTNVDAFRIAAIFWFEQCIKMASFDDGLAGYKTFQVAEYGGWQKDYGLLNGIAGIGLAMISFVSDIEPDWDSALLLS</sequence>
<dbReference type="GO" id="GO:0005886">
    <property type="term" value="C:plasma membrane"/>
    <property type="evidence" value="ECO:0007669"/>
    <property type="project" value="TreeGrafter"/>
</dbReference>
<feature type="binding site" evidence="1">
    <location>
        <position position="309"/>
    </location>
    <ligand>
        <name>Zn(2+)</name>
        <dbReference type="ChEBI" id="CHEBI:29105"/>
    </ligand>
</feature>
<dbReference type="STRING" id="1640674.SAMN05216323_11215"/>
<evidence type="ECO:0000313" key="2">
    <source>
        <dbReference type="EMBL" id="SDD27643.1"/>
    </source>
</evidence>
<dbReference type="InterPro" id="IPR007822">
    <property type="entry name" value="LANC-like"/>
</dbReference>
<evidence type="ECO:0000256" key="1">
    <source>
        <dbReference type="PIRSR" id="PIRSR607822-1"/>
    </source>
</evidence>
<dbReference type="Proteomes" id="UP000199452">
    <property type="component" value="Unassembled WGS sequence"/>
</dbReference>
<dbReference type="PRINTS" id="PR01955">
    <property type="entry name" value="LANCFRANKIA"/>
</dbReference>
<gene>
    <name evidence="2" type="ORF">SAMN05216323_11215</name>
</gene>
<reference evidence="2 3" key="1">
    <citation type="submission" date="2016-09" db="EMBL/GenBank/DDBJ databases">
        <authorList>
            <person name="Capua I."/>
            <person name="De Benedictis P."/>
            <person name="Joannis T."/>
            <person name="Lombin L.H."/>
            <person name="Cattoli G."/>
        </authorList>
    </citation>
    <scope>NUCLEOTIDE SEQUENCE [LARGE SCALE GENOMIC DNA]</scope>
    <source>
        <strain evidence="2 3">A7P-90m</strain>
    </source>
</reference>
<dbReference type="SMART" id="SM01260">
    <property type="entry name" value="LANC_like"/>
    <property type="match status" value="1"/>
</dbReference>
<dbReference type="Gene3D" id="1.50.10.20">
    <property type="match status" value="1"/>
</dbReference>
<keyword evidence="1" id="KW-0479">Metal-binding</keyword>
<feature type="binding site" evidence="1">
    <location>
        <position position="308"/>
    </location>
    <ligand>
        <name>Zn(2+)</name>
        <dbReference type="ChEBI" id="CHEBI:29105"/>
    </ligand>
</feature>
<proteinExistence type="predicted"/>